<dbReference type="InterPro" id="IPR002197">
    <property type="entry name" value="HTH_Fis"/>
</dbReference>
<reference evidence="2 3" key="1">
    <citation type="submission" date="2020-04" db="EMBL/GenBank/DDBJ databases">
        <authorList>
            <person name="Hitch T.C.A."/>
            <person name="Wylensek D."/>
            <person name="Clavel T."/>
        </authorList>
    </citation>
    <scope>NUCLEOTIDE SEQUENCE [LARGE SCALE GENOMIC DNA]</scope>
    <source>
        <strain evidence="2 3">WB01_D5_05</strain>
    </source>
</reference>
<accession>A0A848D2I0</accession>
<dbReference type="EMBL" id="JABAGO010000040">
    <property type="protein sequence ID" value="NMF00157.1"/>
    <property type="molecule type" value="Genomic_DNA"/>
</dbReference>
<evidence type="ECO:0000313" key="3">
    <source>
        <dbReference type="Proteomes" id="UP000561326"/>
    </source>
</evidence>
<dbReference type="Gene3D" id="1.10.10.60">
    <property type="entry name" value="Homeodomain-like"/>
    <property type="match status" value="1"/>
</dbReference>
<dbReference type="AlphaFoldDB" id="A0A848D2I0"/>
<proteinExistence type="predicted"/>
<dbReference type="Proteomes" id="UP000561326">
    <property type="component" value="Unassembled WGS sequence"/>
</dbReference>
<name>A0A848D2I0_ANEAE</name>
<dbReference type="InterPro" id="IPR009057">
    <property type="entry name" value="Homeodomain-like_sf"/>
</dbReference>
<sequence>MLEEERVLCEKASITLLPEKGLALEAAVQVLGCEYVIYGHGWEDAGRARYLLRDRHGMVLEQNAFALLEAFLEKEAELSVAVEPELASLRVVERKMIEKALQRFGTTVNGKKQAARTLGISLATLYNKIRQYQLLKE</sequence>
<dbReference type="SUPFAM" id="SSF46689">
    <property type="entry name" value="Homeodomain-like"/>
    <property type="match status" value="1"/>
</dbReference>
<feature type="domain" description="DNA binding HTH" evidence="1">
    <location>
        <begin position="88"/>
        <end position="132"/>
    </location>
</feature>
<dbReference type="GO" id="GO:0043565">
    <property type="term" value="F:sequence-specific DNA binding"/>
    <property type="evidence" value="ECO:0007669"/>
    <property type="project" value="InterPro"/>
</dbReference>
<organism evidence="2 3">
    <name type="scientific">Aneurinibacillus aneurinilyticus</name>
    <name type="common">Bacillus aneurinolyticus</name>
    <dbReference type="NCBI Taxonomy" id="1391"/>
    <lineage>
        <taxon>Bacteria</taxon>
        <taxon>Bacillati</taxon>
        <taxon>Bacillota</taxon>
        <taxon>Bacilli</taxon>
        <taxon>Bacillales</taxon>
        <taxon>Paenibacillaceae</taxon>
        <taxon>Aneurinibacillus group</taxon>
        <taxon>Aneurinibacillus</taxon>
    </lineage>
</organism>
<evidence type="ECO:0000313" key="2">
    <source>
        <dbReference type="EMBL" id="NMF00157.1"/>
    </source>
</evidence>
<dbReference type="Pfam" id="PF02954">
    <property type="entry name" value="HTH_8"/>
    <property type="match status" value="1"/>
</dbReference>
<evidence type="ECO:0000259" key="1">
    <source>
        <dbReference type="Pfam" id="PF02954"/>
    </source>
</evidence>
<comment type="caution">
    <text evidence="2">The sequence shown here is derived from an EMBL/GenBank/DDBJ whole genome shotgun (WGS) entry which is preliminary data.</text>
</comment>
<gene>
    <name evidence="2" type="ORF">HF838_18170</name>
</gene>
<dbReference type="OrthoDB" id="9764280at2"/>
<protein>
    <recommendedName>
        <fullName evidence="1">DNA binding HTH domain-containing protein</fullName>
    </recommendedName>
</protein>